<sequence length="305" mass="35307">MENNLSYRDFQETLMRSVSQNLNRNGTYHCELTQTQKNNVVLSGLSIRQDGSKSAPVIYLNDFYQSYLKGKPLHQISREMVGFYQSQEIPEFDHADFADYGKMRDKLRVRLVNKENNQTYYKQGPYKIHPMGAEILFLELEKNESGSMYVQVTDAMAESWKVPKAELFKIALENTQNSNQVKFQSMNEAMDEIFSLNAEGDFDTPMHILSNENNQYGATVALYPDVLKEISKQIGSDYYILPSSVHELIILRKKDCDITEKELRSMVREINQSIVSPEEILGNEVFEYRADMDRVKKCVKGERAR</sequence>
<dbReference type="EMBL" id="QVIA01000006">
    <property type="protein sequence ID" value="RGC33296.1"/>
    <property type="molecule type" value="Genomic_DNA"/>
</dbReference>
<organism evidence="1 2">
    <name type="scientific">Hungatella hathewayi</name>
    <dbReference type="NCBI Taxonomy" id="154046"/>
    <lineage>
        <taxon>Bacteria</taxon>
        <taxon>Bacillati</taxon>
        <taxon>Bacillota</taxon>
        <taxon>Clostridia</taxon>
        <taxon>Lachnospirales</taxon>
        <taxon>Lachnospiraceae</taxon>
        <taxon>Hungatella</taxon>
    </lineage>
</organism>
<proteinExistence type="predicted"/>
<dbReference type="InterPro" id="IPR043743">
    <property type="entry name" value="DUF5688"/>
</dbReference>
<evidence type="ECO:0000313" key="1">
    <source>
        <dbReference type="EMBL" id="RGC33296.1"/>
    </source>
</evidence>
<gene>
    <name evidence="1" type="ORF">DWX41_06705</name>
</gene>
<accession>A0A3E2WYA2</accession>
<dbReference type="Proteomes" id="UP000261111">
    <property type="component" value="Unassembled WGS sequence"/>
</dbReference>
<name>A0A3E2WYA2_9FIRM</name>
<evidence type="ECO:0000313" key="2">
    <source>
        <dbReference type="Proteomes" id="UP000261111"/>
    </source>
</evidence>
<reference evidence="1 2" key="1">
    <citation type="submission" date="2018-08" db="EMBL/GenBank/DDBJ databases">
        <title>A genome reference for cultivated species of the human gut microbiota.</title>
        <authorList>
            <person name="Zou Y."/>
            <person name="Xue W."/>
            <person name="Luo G."/>
        </authorList>
    </citation>
    <scope>NUCLEOTIDE SEQUENCE [LARGE SCALE GENOMIC DNA]</scope>
    <source>
        <strain evidence="1 2">AF19-21</strain>
    </source>
</reference>
<dbReference type="GeneID" id="93333169"/>
<protein>
    <submittedName>
        <fullName evidence="1">Uncharacterized protein</fullName>
    </submittedName>
</protein>
<dbReference type="RefSeq" id="WP_025655170.1">
    <property type="nucleotide sequence ID" value="NZ_QVIA01000006.1"/>
</dbReference>
<dbReference type="Pfam" id="PF18941">
    <property type="entry name" value="DUF5688"/>
    <property type="match status" value="1"/>
</dbReference>
<dbReference type="AlphaFoldDB" id="A0A3E2WYA2"/>
<comment type="caution">
    <text evidence="1">The sequence shown here is derived from an EMBL/GenBank/DDBJ whole genome shotgun (WGS) entry which is preliminary data.</text>
</comment>